<comment type="subcellular location">
    <subcellularLocation>
        <location evidence="1">Cell membrane</location>
        <topology evidence="1">Multi-pass membrane protein</topology>
    </subcellularLocation>
</comment>
<keyword evidence="3 6" id="KW-0812">Transmembrane</keyword>
<dbReference type="Gene3D" id="1.20.950.20">
    <property type="entry name" value="Transmembrane di-heme cytochromes, Chain C"/>
    <property type="match status" value="1"/>
</dbReference>
<comment type="caution">
    <text evidence="8">The sequence shown here is derived from an EMBL/GenBank/DDBJ whole genome shotgun (WGS) entry which is preliminary data.</text>
</comment>
<dbReference type="PANTHER" id="PTHR30485:SF2">
    <property type="entry name" value="BLL0597 PROTEIN"/>
    <property type="match status" value="1"/>
</dbReference>
<feature type="transmembrane region" description="Helical" evidence="6">
    <location>
        <begin position="21"/>
        <end position="41"/>
    </location>
</feature>
<dbReference type="GO" id="GO:0009055">
    <property type="term" value="F:electron transfer activity"/>
    <property type="evidence" value="ECO:0007669"/>
    <property type="project" value="InterPro"/>
</dbReference>
<dbReference type="GO" id="GO:0005886">
    <property type="term" value="C:plasma membrane"/>
    <property type="evidence" value="ECO:0007669"/>
    <property type="project" value="UniProtKB-SubCell"/>
</dbReference>
<keyword evidence="4 6" id="KW-1133">Transmembrane helix</keyword>
<dbReference type="AlphaFoldDB" id="A0A1W9KQL4"/>
<feature type="transmembrane region" description="Helical" evidence="6">
    <location>
        <begin position="111"/>
        <end position="131"/>
    </location>
</feature>
<accession>A0A1W9KQL4</accession>
<dbReference type="InterPro" id="IPR011577">
    <property type="entry name" value="Cyt_b561_bac/Ni-Hgenase"/>
</dbReference>
<evidence type="ECO:0000256" key="6">
    <source>
        <dbReference type="SAM" id="Phobius"/>
    </source>
</evidence>
<dbReference type="EMBL" id="MTEI01000016">
    <property type="protein sequence ID" value="OQW86493.1"/>
    <property type="molecule type" value="Genomic_DNA"/>
</dbReference>
<evidence type="ECO:0000256" key="2">
    <source>
        <dbReference type="ARBA" id="ARBA00022475"/>
    </source>
</evidence>
<dbReference type="InterPro" id="IPR018588">
    <property type="entry name" value="Dihaem_cytochrome-c"/>
</dbReference>
<reference evidence="8 9" key="1">
    <citation type="submission" date="2017-01" db="EMBL/GenBank/DDBJ databases">
        <title>Novel large sulfur bacteria in the metagenomes of groundwater-fed chemosynthetic microbial mats in the Lake Huron basin.</title>
        <authorList>
            <person name="Sharrar A.M."/>
            <person name="Flood B.E."/>
            <person name="Bailey J.V."/>
            <person name="Jones D.S."/>
            <person name="Biddanda B."/>
            <person name="Ruberg S.A."/>
            <person name="Marcus D.N."/>
            <person name="Dick G.J."/>
        </authorList>
    </citation>
    <scope>NUCLEOTIDE SEQUENCE [LARGE SCALE GENOMIC DNA]</scope>
    <source>
        <strain evidence="8">A7</strain>
    </source>
</reference>
<sequence>MSAPDPHARTHTLQPTLIWDLPIRLFHWVLAGSFALAWITAEADEWLAVHVFCGYLMLGLVAFRLLWGVVGSHFARFTSFWFSPKQAIHYLKEVASGQAARHIGHNPTGSWAIYILLTLTLVVSASGWITLGADEQQGLAAGWFSFSQAKLFKEVHEIVATLMLVVVGGHIAGVVVESVMHKENLARSMVTGLKMADENTPRTSAQKLVAVVLLLAMLGFGGWWFAYAVDRQLDGQAWHATSESGEAEELHVAFVGKALPDNAVWREECGSCHGAFHPSLLPARSWQKMMAEQDRHFGSDLGLDAPTTAAVLAFMVDNAAEGHATEAAYKIEQSIAKEAAPQRITETPYWIRKHREVAAADWANPMVKSQANCAACHLDADAGTFEDGAMQIPQAPASPASR</sequence>
<evidence type="ECO:0000259" key="7">
    <source>
        <dbReference type="Pfam" id="PF01292"/>
    </source>
</evidence>
<feature type="transmembrane region" description="Helical" evidence="6">
    <location>
        <begin position="47"/>
        <end position="67"/>
    </location>
</feature>
<dbReference type="Proteomes" id="UP000192505">
    <property type="component" value="Unassembled WGS sequence"/>
</dbReference>
<evidence type="ECO:0000256" key="5">
    <source>
        <dbReference type="ARBA" id="ARBA00023136"/>
    </source>
</evidence>
<dbReference type="Pfam" id="PF01292">
    <property type="entry name" value="Ni_hydr_CYTB"/>
    <property type="match status" value="1"/>
</dbReference>
<feature type="domain" description="Cytochrome b561 bacterial/Ni-hydrogenase" evidence="7">
    <location>
        <begin position="19"/>
        <end position="192"/>
    </location>
</feature>
<name>A0A1W9KQL4_9BURK</name>
<evidence type="ECO:0000313" key="9">
    <source>
        <dbReference type="Proteomes" id="UP000192505"/>
    </source>
</evidence>
<keyword evidence="5 6" id="KW-0472">Membrane</keyword>
<dbReference type="InterPro" id="IPR051542">
    <property type="entry name" value="Hydrogenase_cytochrome"/>
</dbReference>
<gene>
    <name evidence="8" type="ORF">BWK72_17355</name>
</gene>
<evidence type="ECO:0000313" key="8">
    <source>
        <dbReference type="EMBL" id="OQW86493.1"/>
    </source>
</evidence>
<dbReference type="PANTHER" id="PTHR30485">
    <property type="entry name" value="NI/FE-HYDROGENASE 1 B-TYPE CYTOCHROME SUBUNIT"/>
    <property type="match status" value="1"/>
</dbReference>
<proteinExistence type="predicted"/>
<dbReference type="SUPFAM" id="SSF81342">
    <property type="entry name" value="Transmembrane di-heme cytochromes"/>
    <property type="match status" value="1"/>
</dbReference>
<evidence type="ECO:0000256" key="4">
    <source>
        <dbReference type="ARBA" id="ARBA00022989"/>
    </source>
</evidence>
<dbReference type="InterPro" id="IPR016174">
    <property type="entry name" value="Di-haem_cyt_TM"/>
</dbReference>
<dbReference type="GO" id="GO:0020037">
    <property type="term" value="F:heme binding"/>
    <property type="evidence" value="ECO:0007669"/>
    <property type="project" value="TreeGrafter"/>
</dbReference>
<feature type="transmembrane region" description="Helical" evidence="6">
    <location>
        <begin position="208"/>
        <end position="226"/>
    </location>
</feature>
<dbReference type="Pfam" id="PF09626">
    <property type="entry name" value="DHC"/>
    <property type="match status" value="1"/>
</dbReference>
<evidence type="ECO:0000256" key="3">
    <source>
        <dbReference type="ARBA" id="ARBA00022692"/>
    </source>
</evidence>
<evidence type="ECO:0000256" key="1">
    <source>
        <dbReference type="ARBA" id="ARBA00004651"/>
    </source>
</evidence>
<feature type="transmembrane region" description="Helical" evidence="6">
    <location>
        <begin position="158"/>
        <end position="179"/>
    </location>
</feature>
<organism evidence="8 9">
    <name type="scientific">Rhodoferax ferrireducens</name>
    <dbReference type="NCBI Taxonomy" id="192843"/>
    <lineage>
        <taxon>Bacteria</taxon>
        <taxon>Pseudomonadati</taxon>
        <taxon>Pseudomonadota</taxon>
        <taxon>Betaproteobacteria</taxon>
        <taxon>Burkholderiales</taxon>
        <taxon>Comamonadaceae</taxon>
        <taxon>Rhodoferax</taxon>
    </lineage>
</organism>
<dbReference type="GO" id="GO:0022904">
    <property type="term" value="P:respiratory electron transport chain"/>
    <property type="evidence" value="ECO:0007669"/>
    <property type="project" value="InterPro"/>
</dbReference>
<protein>
    <recommendedName>
        <fullName evidence="7">Cytochrome b561 bacterial/Ni-hydrogenase domain-containing protein</fullName>
    </recommendedName>
</protein>
<keyword evidence="2" id="KW-1003">Cell membrane</keyword>